<dbReference type="SUPFAM" id="SSF64307">
    <property type="entry name" value="SirA-like"/>
    <property type="match status" value="1"/>
</dbReference>
<gene>
    <name evidence="2" type="ORF">HYG85_14275</name>
</gene>
<dbReference type="EMBL" id="CP058561">
    <property type="protein sequence ID" value="QUH30018.1"/>
    <property type="molecule type" value="Genomic_DNA"/>
</dbReference>
<dbReference type="OrthoDB" id="9800872at2"/>
<dbReference type="InterPro" id="IPR001455">
    <property type="entry name" value="TusA-like"/>
</dbReference>
<dbReference type="PROSITE" id="PS01148">
    <property type="entry name" value="UPF0033"/>
    <property type="match status" value="1"/>
</dbReference>
<proteinExistence type="predicted"/>
<dbReference type="InterPro" id="IPR036868">
    <property type="entry name" value="TusA-like_sf"/>
</dbReference>
<evidence type="ECO:0000313" key="2">
    <source>
        <dbReference type="EMBL" id="QUH30018.1"/>
    </source>
</evidence>
<organism evidence="2 3">
    <name type="scientific">Vallitalea guaymasensis</name>
    <dbReference type="NCBI Taxonomy" id="1185412"/>
    <lineage>
        <taxon>Bacteria</taxon>
        <taxon>Bacillati</taxon>
        <taxon>Bacillota</taxon>
        <taxon>Clostridia</taxon>
        <taxon>Lachnospirales</taxon>
        <taxon>Vallitaleaceae</taxon>
        <taxon>Vallitalea</taxon>
    </lineage>
</organism>
<evidence type="ECO:0000259" key="1">
    <source>
        <dbReference type="PROSITE" id="PS01148"/>
    </source>
</evidence>
<accession>A0A8J8MBT8</accession>
<dbReference type="AlphaFoldDB" id="A0A8J8MBT8"/>
<dbReference type="Proteomes" id="UP000677305">
    <property type="component" value="Chromosome"/>
</dbReference>
<dbReference type="Gene3D" id="3.30.110.40">
    <property type="entry name" value="TusA-like domain"/>
    <property type="match status" value="1"/>
</dbReference>
<sequence>MNKIDCFGDFCPIPLLKAKKEFKSLSSGESFMLVTDHSCVVESIKEYFNKSTCTFACEEVLNGVWEITVTKN</sequence>
<dbReference type="CDD" id="cd00291">
    <property type="entry name" value="SirA_YedF_YeeD"/>
    <property type="match status" value="1"/>
</dbReference>
<name>A0A8J8MBT8_9FIRM</name>
<dbReference type="KEGG" id="vgu:HYG85_14275"/>
<protein>
    <submittedName>
        <fullName evidence="2">Sulfurtransferase TusA family protein</fullName>
    </submittedName>
</protein>
<reference evidence="2 3" key="1">
    <citation type="submission" date="2020-07" db="EMBL/GenBank/DDBJ databases">
        <title>Vallitalea guaymasensis genome.</title>
        <authorList>
            <person name="Postec A."/>
        </authorList>
    </citation>
    <scope>NUCLEOTIDE SEQUENCE [LARGE SCALE GENOMIC DNA]</scope>
    <source>
        <strain evidence="2 3">Ra1766G1</strain>
    </source>
</reference>
<evidence type="ECO:0000313" key="3">
    <source>
        <dbReference type="Proteomes" id="UP000677305"/>
    </source>
</evidence>
<dbReference type="Pfam" id="PF01206">
    <property type="entry name" value="TusA"/>
    <property type="match status" value="1"/>
</dbReference>
<feature type="domain" description="UPF0033" evidence="1">
    <location>
        <begin position="4"/>
        <end position="28"/>
    </location>
</feature>
<dbReference type="RefSeq" id="WP_113673521.1">
    <property type="nucleotide sequence ID" value="NZ_CAJXUH010000003.1"/>
</dbReference>
<keyword evidence="3" id="KW-1185">Reference proteome</keyword>